<evidence type="ECO:0000313" key="3">
    <source>
        <dbReference type="EMBL" id="KAA6311289.1"/>
    </source>
</evidence>
<dbReference type="InterPro" id="IPR001036">
    <property type="entry name" value="Acrflvin-R"/>
</dbReference>
<dbReference type="PANTHER" id="PTHR32063:SF19">
    <property type="entry name" value="CATION EFFLUX SYSTEM PROTEIN CUSA"/>
    <property type="match status" value="1"/>
</dbReference>
<sequence length="371" mass="40805">GGGNLRDLFQMHPVNLSIAVWVGFIALFGIATDDGVLMGSYIHQTFLERTPQTKNEIREAVIHAGLKRVRPAAMTTATALIALLPVLTSTGKGADIMIPMAIPTFGGMLIQSMTMFVVPVLQCWWREGSIRKKPSKFRSRFSLKCFIILIPLILTGNTLFGQNADSLNHYLEVAARNNSGVKADFLAYQASLQKLPQVSAYQDPQLEIGFFLKPMEIIDGRQVANVQFMQMFPWFGTKKAARTEAIHMAKMAFEKFRETRDNLYLDVYVQWFTLCRIQQRLIHNRKNKELLIRLEELAIRKFSSPTGSSRSASSFPVSAAPSSVLEAGSSGMSGMPMGGNANSVVSNSGMSSMGASSDNMSSVSSGMSDIL</sequence>
<feature type="transmembrane region" description="Helical" evidence="2">
    <location>
        <begin position="96"/>
        <end position="121"/>
    </location>
</feature>
<keyword evidence="2" id="KW-0472">Membrane</keyword>
<evidence type="ECO:0000256" key="1">
    <source>
        <dbReference type="SAM" id="MobiDB-lite"/>
    </source>
</evidence>
<proteinExistence type="predicted"/>
<dbReference type="PANTHER" id="PTHR32063">
    <property type="match status" value="1"/>
</dbReference>
<gene>
    <name evidence="3" type="ORF">EZS27_037553</name>
</gene>
<name>A0A5J4PRP3_9ZZZZ</name>
<feature type="non-terminal residue" evidence="3">
    <location>
        <position position="1"/>
    </location>
</feature>
<feature type="non-terminal residue" evidence="3">
    <location>
        <position position="371"/>
    </location>
</feature>
<feature type="region of interest" description="Disordered" evidence="1">
    <location>
        <begin position="328"/>
        <end position="371"/>
    </location>
</feature>
<comment type="caution">
    <text evidence="3">The sequence shown here is derived from an EMBL/GenBank/DDBJ whole genome shotgun (WGS) entry which is preliminary data.</text>
</comment>
<dbReference type="Pfam" id="PF00873">
    <property type="entry name" value="ACR_tran"/>
    <property type="match status" value="1"/>
</dbReference>
<dbReference type="Gene3D" id="1.20.1600.10">
    <property type="entry name" value="Outer membrane efflux proteins (OEP)"/>
    <property type="match status" value="1"/>
</dbReference>
<feature type="transmembrane region" description="Helical" evidence="2">
    <location>
        <begin position="141"/>
        <end position="160"/>
    </location>
</feature>
<keyword evidence="2" id="KW-1133">Transmembrane helix</keyword>
<dbReference type="GO" id="GO:0005886">
    <property type="term" value="C:plasma membrane"/>
    <property type="evidence" value="ECO:0007669"/>
    <property type="project" value="TreeGrafter"/>
</dbReference>
<organism evidence="3">
    <name type="scientific">termite gut metagenome</name>
    <dbReference type="NCBI Taxonomy" id="433724"/>
    <lineage>
        <taxon>unclassified sequences</taxon>
        <taxon>metagenomes</taxon>
        <taxon>organismal metagenomes</taxon>
    </lineage>
</organism>
<dbReference type="EMBL" id="SNRY01007012">
    <property type="protein sequence ID" value="KAA6311289.1"/>
    <property type="molecule type" value="Genomic_DNA"/>
</dbReference>
<accession>A0A5J4PRP3</accession>
<dbReference type="Gene3D" id="1.20.1640.10">
    <property type="entry name" value="Multidrug efflux transporter AcrB transmembrane domain"/>
    <property type="match status" value="1"/>
</dbReference>
<dbReference type="SUPFAM" id="SSF56954">
    <property type="entry name" value="Outer membrane efflux proteins (OEP)"/>
    <property type="match status" value="1"/>
</dbReference>
<protein>
    <submittedName>
        <fullName evidence="3">Cation efflux system protein CusA</fullName>
    </submittedName>
</protein>
<dbReference type="AlphaFoldDB" id="A0A5J4PRP3"/>
<evidence type="ECO:0000256" key="2">
    <source>
        <dbReference type="SAM" id="Phobius"/>
    </source>
</evidence>
<dbReference type="SUPFAM" id="SSF82866">
    <property type="entry name" value="Multidrug efflux transporter AcrB transmembrane domain"/>
    <property type="match status" value="1"/>
</dbReference>
<reference evidence="3" key="1">
    <citation type="submission" date="2019-03" db="EMBL/GenBank/DDBJ databases">
        <title>Single cell metagenomics reveals metabolic interactions within the superorganism composed of flagellate Streblomastix strix and complex community of Bacteroidetes bacteria on its surface.</title>
        <authorList>
            <person name="Treitli S.C."/>
            <person name="Kolisko M."/>
            <person name="Husnik F."/>
            <person name="Keeling P."/>
            <person name="Hampl V."/>
        </authorList>
    </citation>
    <scope>NUCLEOTIDE SEQUENCE</scope>
    <source>
        <strain evidence="3">STM</strain>
    </source>
</reference>
<keyword evidence="2" id="KW-0812">Transmembrane</keyword>
<dbReference type="GO" id="GO:0042910">
    <property type="term" value="F:xenobiotic transmembrane transporter activity"/>
    <property type="evidence" value="ECO:0007669"/>
    <property type="project" value="TreeGrafter"/>
</dbReference>
<feature type="transmembrane region" description="Helical" evidence="2">
    <location>
        <begin position="12"/>
        <end position="31"/>
    </location>
</feature>